<proteinExistence type="predicted"/>
<dbReference type="PANTHER" id="PTHR37841">
    <property type="entry name" value="GLR2918 PROTEIN"/>
    <property type="match status" value="1"/>
</dbReference>
<dbReference type="InterPro" id="IPR032774">
    <property type="entry name" value="WG_beta_rep"/>
</dbReference>
<evidence type="ECO:0000313" key="2">
    <source>
        <dbReference type="EMBL" id="WRQ86416.1"/>
    </source>
</evidence>
<gene>
    <name evidence="2" type="ORF">K1X11_016495</name>
</gene>
<evidence type="ECO:0000313" key="3">
    <source>
        <dbReference type="Proteomes" id="UP000738431"/>
    </source>
</evidence>
<dbReference type="Proteomes" id="UP000738431">
    <property type="component" value="Chromosome"/>
</dbReference>
<feature type="chain" id="PRO_5047392494" evidence="1">
    <location>
        <begin position="24"/>
        <end position="409"/>
    </location>
</feature>
<keyword evidence="1" id="KW-0732">Signal</keyword>
<feature type="signal peptide" evidence="1">
    <location>
        <begin position="1"/>
        <end position="23"/>
    </location>
</feature>
<dbReference type="EMBL" id="CP139781">
    <property type="protein sequence ID" value="WRQ86416.1"/>
    <property type="molecule type" value="Genomic_DNA"/>
</dbReference>
<dbReference type="PANTHER" id="PTHR37841:SF1">
    <property type="entry name" value="DUF3298 DOMAIN-CONTAINING PROTEIN"/>
    <property type="match status" value="1"/>
</dbReference>
<reference evidence="2 3" key="1">
    <citation type="submission" date="2023-12" db="EMBL/GenBank/DDBJ databases">
        <title>Description of an unclassified Opitutus bacterium of Verrucomicrobiota.</title>
        <authorList>
            <person name="Zhang D.-F."/>
        </authorList>
    </citation>
    <scope>NUCLEOTIDE SEQUENCE [LARGE SCALE GENOMIC DNA]</scope>
    <source>
        <strain evidence="2 3">WL0086</strain>
    </source>
</reference>
<dbReference type="Pfam" id="PF14903">
    <property type="entry name" value="WG_beta_rep"/>
    <property type="match status" value="2"/>
</dbReference>
<accession>A0ABZ1C4N0</accession>
<dbReference type="RefSeq" id="WP_221031338.1">
    <property type="nucleotide sequence ID" value="NZ_CP139781.1"/>
</dbReference>
<protein>
    <submittedName>
        <fullName evidence="2">WG repeat-containing protein</fullName>
    </submittedName>
</protein>
<organism evidence="2 3">
    <name type="scientific">Actomonas aquatica</name>
    <dbReference type="NCBI Taxonomy" id="2866162"/>
    <lineage>
        <taxon>Bacteria</taxon>
        <taxon>Pseudomonadati</taxon>
        <taxon>Verrucomicrobiota</taxon>
        <taxon>Opitutia</taxon>
        <taxon>Opitutales</taxon>
        <taxon>Opitutaceae</taxon>
        <taxon>Actomonas</taxon>
    </lineage>
</organism>
<keyword evidence="3" id="KW-1185">Reference proteome</keyword>
<name>A0ABZ1C4N0_9BACT</name>
<sequence length="409" mass="45140">MHPARLIRLSAVFLLSFLPFASAQNAALDAFDRVGAFFKGVAPAEKDGRHGFIDESGREVIPVIYERPIYFFTDAMVATLDGKVGLINKRHEILLPFAFDEVDARNVNSIRVQAGGLWGLYQSDGTEVLPVHYEAIKPGAFTGDHPDHAVVAKDFYWGVVDRSGRFVVPPAYEEIEAFDANGLARVKQNSRWGMVDREGAERVPAIYESIGPWTGKFDADHPLDTIRTFYPVSLGTEKTGALDTQLNKVIPETYFSIEPLDERYLLVSRLNYPLEELGPTPRQDEMSFGVFSFASGTVFLSPEFKYNSFTVDGGFLWVRAPGLAVYNEAGKQVIPPRKYSGVELVGGRFFEARVTPSGGWAELSMNSALSEKEETVVLNAQGAVIFSSKSGVADAEAYAAYLELKQDLP</sequence>
<evidence type="ECO:0000256" key="1">
    <source>
        <dbReference type="SAM" id="SignalP"/>
    </source>
</evidence>